<dbReference type="EMBL" id="CAGI01000151">
    <property type="protein sequence ID" value="CCF50136.1"/>
    <property type="molecule type" value="Genomic_DNA"/>
</dbReference>
<evidence type="ECO:0000313" key="2">
    <source>
        <dbReference type="EMBL" id="CCF50136.1"/>
    </source>
</evidence>
<name>I2FT93_USTHO</name>
<dbReference type="Pfam" id="PF22936">
    <property type="entry name" value="Pol_BBD"/>
    <property type="match status" value="1"/>
</dbReference>
<proteinExistence type="predicted"/>
<keyword evidence="3" id="KW-1185">Reference proteome</keyword>
<dbReference type="AlphaFoldDB" id="I2FT93"/>
<comment type="caution">
    <text evidence="2">The sequence shown here is derived from an EMBL/GenBank/DDBJ whole genome shotgun (WGS) entry which is preliminary data.</text>
</comment>
<reference evidence="2 3" key="1">
    <citation type="journal article" date="2012" name="Plant Cell">
        <title>Genome comparison of barley and maize smut fungi reveals targeted loss of RNA silencing components and species-specific presence of transposable elements.</title>
        <authorList>
            <person name="Laurie J.D."/>
            <person name="Ali S."/>
            <person name="Linning R."/>
            <person name="Mannhaupt G."/>
            <person name="Wong P."/>
            <person name="Gueldener U."/>
            <person name="Muensterkoetter M."/>
            <person name="Moore R."/>
            <person name="Kahmann R."/>
            <person name="Bakkeren G."/>
            <person name="Schirawski J."/>
        </authorList>
    </citation>
    <scope>NUCLEOTIDE SEQUENCE [LARGE SCALE GENOMIC DNA]</scope>
    <source>
        <strain evidence="3">Uh4875-4</strain>
    </source>
</reference>
<gene>
    <name evidence="2" type="ORF">UHOR_14263</name>
</gene>
<evidence type="ECO:0000259" key="1">
    <source>
        <dbReference type="Pfam" id="PF22936"/>
    </source>
</evidence>
<dbReference type="Proteomes" id="UP000006174">
    <property type="component" value="Unassembled WGS sequence"/>
</dbReference>
<evidence type="ECO:0000313" key="3">
    <source>
        <dbReference type="Proteomes" id="UP000006174"/>
    </source>
</evidence>
<dbReference type="InterPro" id="IPR054722">
    <property type="entry name" value="PolX-like_BBD"/>
</dbReference>
<organism evidence="2 3">
    <name type="scientific">Ustilago hordei</name>
    <name type="common">Barley covered smut fungus</name>
    <dbReference type="NCBI Taxonomy" id="120017"/>
    <lineage>
        <taxon>Eukaryota</taxon>
        <taxon>Fungi</taxon>
        <taxon>Dikarya</taxon>
        <taxon>Basidiomycota</taxon>
        <taxon>Ustilaginomycotina</taxon>
        <taxon>Ustilaginomycetes</taxon>
        <taxon>Ustilaginales</taxon>
        <taxon>Ustilaginaceae</taxon>
        <taxon>Ustilago</taxon>
    </lineage>
</organism>
<protein>
    <recommendedName>
        <fullName evidence="1">Retrovirus-related Pol polyprotein from transposon TNT 1-94-like beta-barrel domain-containing protein</fullName>
    </recommendedName>
</protein>
<accession>I2FT93</accession>
<sequence>MSKWQEPLNAKETVHWILDLGVSYHMVNSYDMLIHPRTCQKCLITARNEVLEVTAIGDINISTDYRDIPLQNILYVKHLNVNLLSTNSLTDDGAQVILDNTGGLIYLINSMTLKVAKNCKQGLLEF</sequence>
<dbReference type="HOGENOM" id="CLU_1983229_0_0_1"/>
<feature type="domain" description="Retrovirus-related Pol polyprotein from transposon TNT 1-94-like beta-barrel" evidence="1">
    <location>
        <begin position="16"/>
        <end position="93"/>
    </location>
</feature>